<dbReference type="AlphaFoldDB" id="A0A1R3G5F3"/>
<feature type="compositionally biased region" description="Basic and acidic residues" evidence="1">
    <location>
        <begin position="1"/>
        <end position="19"/>
    </location>
</feature>
<reference evidence="2 3" key="1">
    <citation type="submission" date="2013-09" db="EMBL/GenBank/DDBJ databases">
        <title>Corchorus capsularis genome sequencing.</title>
        <authorList>
            <person name="Alam M."/>
            <person name="Haque M.S."/>
            <person name="Islam M.S."/>
            <person name="Emdad E.M."/>
            <person name="Islam M.M."/>
            <person name="Ahmed B."/>
            <person name="Halim A."/>
            <person name="Hossen Q.M.M."/>
            <person name="Hossain M.Z."/>
            <person name="Ahmed R."/>
            <person name="Khan M.M."/>
            <person name="Islam R."/>
            <person name="Rashid M.M."/>
            <person name="Khan S.A."/>
            <person name="Rahman M.S."/>
            <person name="Alam M."/>
        </authorList>
    </citation>
    <scope>NUCLEOTIDE SEQUENCE [LARGE SCALE GENOMIC DNA]</scope>
    <source>
        <strain evidence="3">cv. CVL-1</strain>
        <tissue evidence="2">Whole seedling</tissue>
    </source>
</reference>
<evidence type="ECO:0000313" key="2">
    <source>
        <dbReference type="EMBL" id="OMO53286.1"/>
    </source>
</evidence>
<accession>A0A1R3G5F3</accession>
<sequence>MDEEREKLGEEGERRKSEENGDIIP</sequence>
<gene>
    <name evidence="2" type="ORF">CCACVL1_28751</name>
</gene>
<keyword evidence="3" id="KW-1185">Reference proteome</keyword>
<evidence type="ECO:0000256" key="1">
    <source>
        <dbReference type="SAM" id="MobiDB-lite"/>
    </source>
</evidence>
<evidence type="ECO:0000313" key="3">
    <source>
        <dbReference type="Proteomes" id="UP000188268"/>
    </source>
</evidence>
<dbReference type="EMBL" id="AWWV01015229">
    <property type="protein sequence ID" value="OMO53286.1"/>
    <property type="molecule type" value="Genomic_DNA"/>
</dbReference>
<organism evidence="2 3">
    <name type="scientific">Corchorus capsularis</name>
    <name type="common">Jute</name>
    <dbReference type="NCBI Taxonomy" id="210143"/>
    <lineage>
        <taxon>Eukaryota</taxon>
        <taxon>Viridiplantae</taxon>
        <taxon>Streptophyta</taxon>
        <taxon>Embryophyta</taxon>
        <taxon>Tracheophyta</taxon>
        <taxon>Spermatophyta</taxon>
        <taxon>Magnoliopsida</taxon>
        <taxon>eudicotyledons</taxon>
        <taxon>Gunneridae</taxon>
        <taxon>Pentapetalae</taxon>
        <taxon>rosids</taxon>
        <taxon>malvids</taxon>
        <taxon>Malvales</taxon>
        <taxon>Malvaceae</taxon>
        <taxon>Grewioideae</taxon>
        <taxon>Apeibeae</taxon>
        <taxon>Corchorus</taxon>
    </lineage>
</organism>
<proteinExistence type="predicted"/>
<dbReference type="Proteomes" id="UP000188268">
    <property type="component" value="Unassembled WGS sequence"/>
</dbReference>
<protein>
    <submittedName>
        <fullName evidence="2">Uncharacterized protein</fullName>
    </submittedName>
</protein>
<dbReference type="Gramene" id="OMO53286">
    <property type="protein sequence ID" value="OMO53286"/>
    <property type="gene ID" value="CCACVL1_28751"/>
</dbReference>
<feature type="region of interest" description="Disordered" evidence="1">
    <location>
        <begin position="1"/>
        <end position="25"/>
    </location>
</feature>
<name>A0A1R3G5F3_COCAP</name>
<comment type="caution">
    <text evidence="2">The sequence shown here is derived from an EMBL/GenBank/DDBJ whole genome shotgun (WGS) entry which is preliminary data.</text>
</comment>